<evidence type="ECO:0008006" key="4">
    <source>
        <dbReference type="Google" id="ProtNLM"/>
    </source>
</evidence>
<evidence type="ECO:0000313" key="2">
    <source>
        <dbReference type="EMBL" id="GLY55715.1"/>
    </source>
</evidence>
<feature type="compositionally biased region" description="Basic and acidic residues" evidence="1">
    <location>
        <begin position="51"/>
        <end position="64"/>
    </location>
</feature>
<sequence length="118" mass="13113">MWDTRRSVVTMATRTRSTTHERTTPRGSTSRGGKDVPAGGTPRGGKGEGASTKRDSVTFRPTPEERRILDRLRDEGVTASDAVRRGLHLVAHEKWVDQARVDAESLAHEHLDDEPDAW</sequence>
<dbReference type="Proteomes" id="UP001165168">
    <property type="component" value="Unassembled WGS sequence"/>
</dbReference>
<reference evidence="2" key="1">
    <citation type="submission" date="2023-03" db="EMBL/GenBank/DDBJ databases">
        <title>Cellulosimicrobium cellulans NBRC 103059.</title>
        <authorList>
            <person name="Ichikawa N."/>
            <person name="Sato H."/>
            <person name="Tonouchi N."/>
        </authorList>
    </citation>
    <scope>NUCLEOTIDE SEQUENCE</scope>
    <source>
        <strain evidence="2">NBRC 103059</strain>
    </source>
</reference>
<proteinExistence type="predicted"/>
<name>A0AAV5P5W3_CELCE</name>
<dbReference type="AlphaFoldDB" id="A0AAV5P5W3"/>
<feature type="region of interest" description="Disordered" evidence="1">
    <location>
        <begin position="1"/>
        <end position="64"/>
    </location>
</feature>
<accession>A0AAV5P5W3</accession>
<comment type="caution">
    <text evidence="2">The sequence shown here is derived from an EMBL/GenBank/DDBJ whole genome shotgun (WGS) entry which is preliminary data.</text>
</comment>
<evidence type="ECO:0000256" key="1">
    <source>
        <dbReference type="SAM" id="MobiDB-lite"/>
    </source>
</evidence>
<evidence type="ECO:0000313" key="3">
    <source>
        <dbReference type="Proteomes" id="UP001165168"/>
    </source>
</evidence>
<dbReference type="EMBL" id="BSTG01000001">
    <property type="protein sequence ID" value="GLY55715.1"/>
    <property type="molecule type" value="Genomic_DNA"/>
</dbReference>
<protein>
    <recommendedName>
        <fullName evidence="4">Ribbon-helix-helix protein CopG domain-containing protein</fullName>
    </recommendedName>
</protein>
<organism evidence="2 3">
    <name type="scientific">Cellulosimicrobium cellulans</name>
    <name type="common">Arthrobacter luteus</name>
    <dbReference type="NCBI Taxonomy" id="1710"/>
    <lineage>
        <taxon>Bacteria</taxon>
        <taxon>Bacillati</taxon>
        <taxon>Actinomycetota</taxon>
        <taxon>Actinomycetes</taxon>
        <taxon>Micrococcales</taxon>
        <taxon>Promicromonosporaceae</taxon>
        <taxon>Cellulosimicrobium</taxon>
    </lineage>
</organism>
<gene>
    <name evidence="2" type="ORF">Ccel01_03170</name>
</gene>